<dbReference type="EMBL" id="JBHRYD010000001">
    <property type="protein sequence ID" value="MFC3704010.1"/>
    <property type="molecule type" value="Genomic_DNA"/>
</dbReference>
<organism evidence="7 8">
    <name type="scientific">Devosia honganensis</name>
    <dbReference type="NCBI Taxonomy" id="1610527"/>
    <lineage>
        <taxon>Bacteria</taxon>
        <taxon>Pseudomonadati</taxon>
        <taxon>Pseudomonadota</taxon>
        <taxon>Alphaproteobacteria</taxon>
        <taxon>Hyphomicrobiales</taxon>
        <taxon>Devosiaceae</taxon>
        <taxon>Devosia</taxon>
    </lineage>
</organism>
<comment type="caution">
    <text evidence="7">The sequence shown here is derived from an EMBL/GenBank/DDBJ whole genome shotgun (WGS) entry which is preliminary data.</text>
</comment>
<evidence type="ECO:0000256" key="4">
    <source>
        <dbReference type="HAMAP-Rule" id="MF_01363"/>
    </source>
</evidence>
<dbReference type="InterPro" id="IPR036164">
    <property type="entry name" value="bL21-like_sf"/>
</dbReference>
<evidence type="ECO:0000313" key="7">
    <source>
        <dbReference type="EMBL" id="MFC3704010.1"/>
    </source>
</evidence>
<comment type="similarity">
    <text evidence="1 4 5">Belongs to the bacterial ribosomal protein bL21 family.</text>
</comment>
<feature type="compositionally biased region" description="Basic and acidic residues" evidence="6">
    <location>
        <begin position="123"/>
        <end position="136"/>
    </location>
</feature>
<keyword evidence="4 5" id="KW-0699">rRNA-binding</keyword>
<reference evidence="8" key="1">
    <citation type="journal article" date="2019" name="Int. J. Syst. Evol. Microbiol.">
        <title>The Global Catalogue of Microorganisms (GCM) 10K type strain sequencing project: providing services to taxonomists for standard genome sequencing and annotation.</title>
        <authorList>
            <consortium name="The Broad Institute Genomics Platform"/>
            <consortium name="The Broad Institute Genome Sequencing Center for Infectious Disease"/>
            <person name="Wu L."/>
            <person name="Ma J."/>
        </authorList>
    </citation>
    <scope>NUCLEOTIDE SEQUENCE [LARGE SCALE GENOMIC DNA]</scope>
    <source>
        <strain evidence="8">KCTC 42281</strain>
    </source>
</reference>
<evidence type="ECO:0000256" key="6">
    <source>
        <dbReference type="SAM" id="MobiDB-lite"/>
    </source>
</evidence>
<dbReference type="RefSeq" id="WP_380095270.1">
    <property type="nucleotide sequence ID" value="NZ_JBHRYD010000001.1"/>
</dbReference>
<proteinExistence type="inferred from homology"/>
<dbReference type="HAMAP" id="MF_01363">
    <property type="entry name" value="Ribosomal_bL21"/>
    <property type="match status" value="1"/>
</dbReference>
<dbReference type="Gene3D" id="1.10.150.20">
    <property type="entry name" value="5' to 3' exonuclease, C-terminal subdomain"/>
    <property type="match status" value="1"/>
</dbReference>
<feature type="region of interest" description="Disordered" evidence="6">
    <location>
        <begin position="110"/>
        <end position="139"/>
    </location>
</feature>
<dbReference type="InterPro" id="IPR028909">
    <property type="entry name" value="bL21-like"/>
</dbReference>
<dbReference type="InterPro" id="IPR001787">
    <property type="entry name" value="Ribosomal_bL21"/>
</dbReference>
<dbReference type="Proteomes" id="UP001595613">
    <property type="component" value="Unassembled WGS sequence"/>
</dbReference>
<dbReference type="NCBIfam" id="TIGR00061">
    <property type="entry name" value="L21"/>
    <property type="match status" value="1"/>
</dbReference>
<comment type="subunit">
    <text evidence="4">Part of the 50S ribosomal subunit. Contacts protein L20.</text>
</comment>
<evidence type="ECO:0000256" key="1">
    <source>
        <dbReference type="ARBA" id="ARBA00008563"/>
    </source>
</evidence>
<dbReference type="SUPFAM" id="SSF141091">
    <property type="entry name" value="L21p-like"/>
    <property type="match status" value="1"/>
</dbReference>
<gene>
    <name evidence="4" type="primary">rplU</name>
    <name evidence="7" type="ORF">ACFOOL_04495</name>
</gene>
<dbReference type="GO" id="GO:0005840">
    <property type="term" value="C:ribosome"/>
    <property type="evidence" value="ECO:0007669"/>
    <property type="project" value="UniProtKB-KW"/>
</dbReference>
<protein>
    <recommendedName>
        <fullName evidence="4">Large ribosomal subunit protein bL21</fullName>
    </recommendedName>
</protein>
<sequence length="223" mass="23942">MTFAVIKTGGKQYKVAANDVIKIEKLDAEAGDLVTFDQVLMVGDTIGAPLVEGALVAAELVETRKQKTVIIFKKRRRHNSRRRNGHRQLLSTVRITEILTGGAKPAAKAAAKADKSAAASEKAPAKKAETKAKAEAPAKATEAKAAAFKDDVKLIGGVGPALEKKLHAAGVTSLKQIADWTAEDVAKMDEVLNFKGRIEREEWVEQAKELIAGKPPRAKADKE</sequence>
<accession>A0ABV7WXL7</accession>
<evidence type="ECO:0000256" key="5">
    <source>
        <dbReference type="RuleBase" id="RU000562"/>
    </source>
</evidence>
<dbReference type="PANTHER" id="PTHR21349:SF0">
    <property type="entry name" value="LARGE RIBOSOMAL SUBUNIT PROTEIN BL21M"/>
    <property type="match status" value="1"/>
</dbReference>
<dbReference type="NCBIfam" id="NF008916">
    <property type="entry name" value="PRK12278.1-4"/>
    <property type="match status" value="1"/>
</dbReference>
<evidence type="ECO:0000313" key="8">
    <source>
        <dbReference type="Proteomes" id="UP001595613"/>
    </source>
</evidence>
<dbReference type="Pfam" id="PF00829">
    <property type="entry name" value="Ribosomal_L21p"/>
    <property type="match status" value="1"/>
</dbReference>
<comment type="function">
    <text evidence="4 5">This protein binds to 23S rRNA in the presence of protein L20.</text>
</comment>
<keyword evidence="8" id="KW-1185">Reference proteome</keyword>
<evidence type="ECO:0000256" key="2">
    <source>
        <dbReference type="ARBA" id="ARBA00022980"/>
    </source>
</evidence>
<dbReference type="PANTHER" id="PTHR21349">
    <property type="entry name" value="50S RIBOSOMAL PROTEIN L21"/>
    <property type="match status" value="1"/>
</dbReference>
<keyword evidence="3 4" id="KW-0687">Ribonucleoprotein</keyword>
<evidence type="ECO:0000256" key="3">
    <source>
        <dbReference type="ARBA" id="ARBA00023274"/>
    </source>
</evidence>
<keyword evidence="2 4" id="KW-0689">Ribosomal protein</keyword>
<feature type="compositionally biased region" description="Low complexity" evidence="6">
    <location>
        <begin position="110"/>
        <end position="122"/>
    </location>
</feature>
<name>A0ABV7WXL7_9HYPH</name>
<keyword evidence="4 5" id="KW-0694">RNA-binding</keyword>